<comment type="caution">
    <text evidence="1">The sequence shown here is derived from an EMBL/GenBank/DDBJ whole genome shotgun (WGS) entry which is preliminary data.</text>
</comment>
<gene>
    <name evidence="1" type="ORF">ACFOZ4_10185</name>
</gene>
<evidence type="ECO:0000313" key="2">
    <source>
        <dbReference type="Proteomes" id="UP001595816"/>
    </source>
</evidence>
<name>A0ABV8LL14_9ACTN</name>
<dbReference type="RefSeq" id="WP_253756830.1">
    <property type="nucleotide sequence ID" value="NZ_JAMZDZ010000001.1"/>
</dbReference>
<dbReference type="InterPro" id="IPR046177">
    <property type="entry name" value="DUF6186"/>
</dbReference>
<proteinExistence type="predicted"/>
<dbReference type="EMBL" id="JBHSAY010000005">
    <property type="protein sequence ID" value="MFC4130970.1"/>
    <property type="molecule type" value="Genomic_DNA"/>
</dbReference>
<keyword evidence="2" id="KW-1185">Reference proteome</keyword>
<dbReference type="Pfam" id="PF19684">
    <property type="entry name" value="DUF6186"/>
    <property type="match status" value="1"/>
</dbReference>
<sequence length="68" mass="7698">MRLLAISGFILAGLLVLAVEWAARRTRRIPTLGDLAAVVMTHEVGRIPVGRIAVFGFWWWVGWHFLAR</sequence>
<evidence type="ECO:0000313" key="1">
    <source>
        <dbReference type="EMBL" id="MFC4130970.1"/>
    </source>
</evidence>
<reference evidence="2" key="1">
    <citation type="journal article" date="2019" name="Int. J. Syst. Evol. Microbiol.">
        <title>The Global Catalogue of Microorganisms (GCM) 10K type strain sequencing project: providing services to taxonomists for standard genome sequencing and annotation.</title>
        <authorList>
            <consortium name="The Broad Institute Genomics Platform"/>
            <consortium name="The Broad Institute Genome Sequencing Center for Infectious Disease"/>
            <person name="Wu L."/>
            <person name="Ma J."/>
        </authorList>
    </citation>
    <scope>NUCLEOTIDE SEQUENCE [LARGE SCALE GENOMIC DNA]</scope>
    <source>
        <strain evidence="2">CGMCC 4.7289</strain>
    </source>
</reference>
<protein>
    <submittedName>
        <fullName evidence="1">DUF6186 family protein</fullName>
    </submittedName>
</protein>
<dbReference type="Proteomes" id="UP001595816">
    <property type="component" value="Unassembled WGS sequence"/>
</dbReference>
<accession>A0ABV8LL14</accession>
<organism evidence="1 2">
    <name type="scientific">Hamadaea flava</name>
    <dbReference type="NCBI Taxonomy" id="1742688"/>
    <lineage>
        <taxon>Bacteria</taxon>
        <taxon>Bacillati</taxon>
        <taxon>Actinomycetota</taxon>
        <taxon>Actinomycetes</taxon>
        <taxon>Micromonosporales</taxon>
        <taxon>Micromonosporaceae</taxon>
        <taxon>Hamadaea</taxon>
    </lineage>
</organism>